<evidence type="ECO:0000313" key="3">
    <source>
        <dbReference type="Proteomes" id="UP000000763"/>
    </source>
</evidence>
<evidence type="ECO:0000256" key="1">
    <source>
        <dbReference type="SAM" id="MobiDB-lite"/>
    </source>
</evidence>
<sequence>MPASMARTHKRRRLFASVHVCHCHRLPKRQNKPSQDVVRPGTENAAGVGSGGKAGRRRKKAKATALFGRQRG</sequence>
<gene>
    <name evidence="2" type="primary">P0026F07.14</name>
</gene>
<proteinExistence type="predicted"/>
<dbReference type="AlphaFoldDB" id="Q7F8U3"/>
<reference evidence="3" key="1">
    <citation type="journal article" date="2005" name="Nature">
        <title>The map-based sequence of the rice genome.</title>
        <authorList>
            <consortium name="International rice genome sequencing project (IRGSP)"/>
            <person name="Matsumoto T."/>
            <person name="Wu J."/>
            <person name="Kanamori H."/>
            <person name="Katayose Y."/>
            <person name="Fujisawa M."/>
            <person name="Namiki N."/>
            <person name="Mizuno H."/>
            <person name="Yamamoto K."/>
            <person name="Antonio B.A."/>
            <person name="Baba T."/>
            <person name="Sakata K."/>
            <person name="Nagamura Y."/>
            <person name="Aoki H."/>
            <person name="Arikawa K."/>
            <person name="Arita K."/>
            <person name="Bito T."/>
            <person name="Chiden Y."/>
            <person name="Fujitsuka N."/>
            <person name="Fukunaka R."/>
            <person name="Hamada M."/>
            <person name="Harada C."/>
            <person name="Hayashi A."/>
            <person name="Hijishita S."/>
            <person name="Honda M."/>
            <person name="Hosokawa S."/>
            <person name="Ichikawa Y."/>
            <person name="Idonuma A."/>
            <person name="Iijima M."/>
            <person name="Ikeda M."/>
            <person name="Ikeno M."/>
            <person name="Ito K."/>
            <person name="Ito S."/>
            <person name="Ito T."/>
            <person name="Ito Y."/>
            <person name="Ito Y."/>
            <person name="Iwabuchi A."/>
            <person name="Kamiya K."/>
            <person name="Karasawa W."/>
            <person name="Kurita K."/>
            <person name="Katagiri S."/>
            <person name="Kikuta A."/>
            <person name="Kobayashi H."/>
            <person name="Kobayashi N."/>
            <person name="Machita K."/>
            <person name="Maehara T."/>
            <person name="Masukawa M."/>
            <person name="Mizubayashi T."/>
            <person name="Mukai Y."/>
            <person name="Nagasaki H."/>
            <person name="Nagata Y."/>
            <person name="Naito S."/>
            <person name="Nakashima M."/>
            <person name="Nakama Y."/>
            <person name="Nakamichi Y."/>
            <person name="Nakamura M."/>
            <person name="Meguro A."/>
            <person name="Negishi M."/>
            <person name="Ohta I."/>
            <person name="Ohta T."/>
            <person name="Okamoto M."/>
            <person name="Ono N."/>
            <person name="Saji S."/>
            <person name="Sakaguchi M."/>
            <person name="Sakai K."/>
            <person name="Shibata M."/>
            <person name="Shimokawa T."/>
            <person name="Song J."/>
            <person name="Takazaki Y."/>
            <person name="Terasawa K."/>
            <person name="Tsugane M."/>
            <person name="Tsuji K."/>
            <person name="Ueda S."/>
            <person name="Waki K."/>
            <person name="Yamagata H."/>
            <person name="Yamamoto M."/>
            <person name="Yamamoto S."/>
            <person name="Yamane H."/>
            <person name="Yoshiki S."/>
            <person name="Yoshihara R."/>
            <person name="Yukawa K."/>
            <person name="Zhong H."/>
            <person name="Yano M."/>
            <person name="Yuan Q."/>
            <person name="Ouyang S."/>
            <person name="Liu J."/>
            <person name="Jones K.M."/>
            <person name="Gansberger K."/>
            <person name="Moffat K."/>
            <person name="Hill J."/>
            <person name="Bera J."/>
            <person name="Fadrosh D."/>
            <person name="Jin S."/>
            <person name="Johri S."/>
            <person name="Kim M."/>
            <person name="Overton L."/>
            <person name="Reardon M."/>
            <person name="Tsitrin T."/>
            <person name="Vuong H."/>
            <person name="Weaver B."/>
            <person name="Ciecko A."/>
            <person name="Tallon L."/>
            <person name="Jackson J."/>
            <person name="Pai G."/>
            <person name="Aken S.V."/>
            <person name="Utterback T."/>
            <person name="Reidmuller S."/>
            <person name="Feldblyum T."/>
            <person name="Hsiao J."/>
            <person name="Zismann V."/>
            <person name="Iobst S."/>
            <person name="de Vazeille A.R."/>
            <person name="Buell C.R."/>
            <person name="Ying K."/>
            <person name="Li Y."/>
            <person name="Lu T."/>
            <person name="Huang Y."/>
            <person name="Zhao Q."/>
            <person name="Feng Q."/>
            <person name="Zhang L."/>
            <person name="Zhu J."/>
            <person name="Weng Q."/>
            <person name="Mu J."/>
            <person name="Lu Y."/>
            <person name="Fan D."/>
            <person name="Liu Y."/>
            <person name="Guan J."/>
            <person name="Zhang Y."/>
            <person name="Yu S."/>
            <person name="Liu X."/>
            <person name="Zhang Y."/>
            <person name="Hong G."/>
            <person name="Han B."/>
            <person name="Choisne N."/>
            <person name="Demange N."/>
            <person name="Orjeda G."/>
            <person name="Samain S."/>
            <person name="Cattolico L."/>
            <person name="Pelletier E."/>
            <person name="Couloux A."/>
            <person name="Segurens B."/>
            <person name="Wincker P."/>
            <person name="D'Hont A."/>
            <person name="Scarpelli C."/>
            <person name="Weissenbach J."/>
            <person name="Salanoubat M."/>
            <person name="Quetier F."/>
            <person name="Yu Y."/>
            <person name="Kim H.R."/>
            <person name="Rambo T."/>
            <person name="Currie J."/>
            <person name="Collura K."/>
            <person name="Luo M."/>
            <person name="Yang T."/>
            <person name="Ammiraju J.S.S."/>
            <person name="Engler F."/>
            <person name="Soderlund C."/>
            <person name="Wing R.A."/>
            <person name="Palmer L.E."/>
            <person name="de la Bastide M."/>
            <person name="Spiegel L."/>
            <person name="Nascimento L."/>
            <person name="Zutavern T."/>
            <person name="O'Shaughnessy A."/>
            <person name="Dike S."/>
            <person name="Dedhia N."/>
            <person name="Preston R."/>
            <person name="Balija V."/>
            <person name="McCombie W.R."/>
            <person name="Chow T."/>
            <person name="Chen H."/>
            <person name="Chung M."/>
            <person name="Chen C."/>
            <person name="Shaw J."/>
            <person name="Wu H."/>
            <person name="Hsiao K."/>
            <person name="Chao Y."/>
            <person name="Chu M."/>
            <person name="Cheng C."/>
            <person name="Hour A."/>
            <person name="Lee P."/>
            <person name="Lin S."/>
            <person name="Lin Y."/>
            <person name="Liou J."/>
            <person name="Liu S."/>
            <person name="Hsing Y."/>
            <person name="Raghuvanshi S."/>
            <person name="Mohanty A."/>
            <person name="Bharti A.K."/>
            <person name="Gaur A."/>
            <person name="Gupta V."/>
            <person name="Kumar D."/>
            <person name="Ravi V."/>
            <person name="Vij S."/>
            <person name="Kapur A."/>
            <person name="Khurana P."/>
            <person name="Khurana P."/>
            <person name="Khurana J.P."/>
            <person name="Tyagi A.K."/>
            <person name="Gaikwad K."/>
            <person name="Singh A."/>
            <person name="Dalal V."/>
            <person name="Srivastava S."/>
            <person name="Dixit A."/>
            <person name="Pal A.K."/>
            <person name="Ghazi I.A."/>
            <person name="Yadav M."/>
            <person name="Pandit A."/>
            <person name="Bhargava A."/>
            <person name="Sureshbabu K."/>
            <person name="Batra K."/>
            <person name="Sharma T.R."/>
            <person name="Mohapatra T."/>
            <person name="Singh N.K."/>
            <person name="Messing J."/>
            <person name="Nelson A.B."/>
            <person name="Fuks G."/>
            <person name="Kavchok S."/>
            <person name="Keizer G."/>
            <person name="Linton E."/>
            <person name="Llaca V."/>
            <person name="Song R."/>
            <person name="Tanyolac B."/>
            <person name="Young S."/>
            <person name="Ho-Il K."/>
            <person name="Hahn J.H."/>
            <person name="Sangsakoo G."/>
            <person name="Vanavichit A."/>
            <person name="de Mattos Luiz.A.T."/>
            <person name="Zimmer P.D."/>
            <person name="Malone G."/>
            <person name="Dellagostin O."/>
            <person name="de Oliveira A.C."/>
            <person name="Bevan M."/>
            <person name="Bancroft I."/>
            <person name="Minx P."/>
            <person name="Cordum H."/>
            <person name="Wilson R."/>
            <person name="Cheng Z."/>
            <person name="Jin W."/>
            <person name="Jiang J."/>
            <person name="Leong S.A."/>
            <person name="Iwama H."/>
            <person name="Gojobori T."/>
            <person name="Itoh T."/>
            <person name="Niimura Y."/>
            <person name="Fujii Y."/>
            <person name="Habara T."/>
            <person name="Sakai H."/>
            <person name="Sato Y."/>
            <person name="Wilson G."/>
            <person name="Kumar K."/>
            <person name="McCouch S."/>
            <person name="Juretic N."/>
            <person name="Hoen D."/>
            <person name="Wright S."/>
            <person name="Bruskiewich R."/>
            <person name="Bureau T."/>
            <person name="Miyao A."/>
            <person name="Hirochika H."/>
            <person name="Nishikawa T."/>
            <person name="Kadowaki K."/>
            <person name="Sugiura M."/>
            <person name="Burr B."/>
            <person name="Sasaki T."/>
        </authorList>
    </citation>
    <scope>NUCLEOTIDE SEQUENCE [LARGE SCALE GENOMIC DNA]</scope>
    <source>
        <strain evidence="3">cv. Nipponbare</strain>
    </source>
</reference>
<reference evidence="3" key="2">
    <citation type="journal article" date="2008" name="Nucleic Acids Res.">
        <title>The rice annotation project database (RAP-DB): 2008 update.</title>
        <authorList>
            <consortium name="The rice annotation project (RAP)"/>
        </authorList>
    </citation>
    <scope>GENOME REANNOTATION</scope>
    <source>
        <strain evidence="3">cv. Nipponbare</strain>
    </source>
</reference>
<name>Q7F8U3_ORYSJ</name>
<feature type="region of interest" description="Disordered" evidence="1">
    <location>
        <begin position="27"/>
        <end position="72"/>
    </location>
</feature>
<accession>Q7F8U3</accession>
<organism evidence="2 3">
    <name type="scientific">Oryza sativa subsp. japonica</name>
    <name type="common">Rice</name>
    <dbReference type="NCBI Taxonomy" id="39947"/>
    <lineage>
        <taxon>Eukaryota</taxon>
        <taxon>Viridiplantae</taxon>
        <taxon>Streptophyta</taxon>
        <taxon>Embryophyta</taxon>
        <taxon>Tracheophyta</taxon>
        <taxon>Spermatophyta</taxon>
        <taxon>Magnoliopsida</taxon>
        <taxon>Liliopsida</taxon>
        <taxon>Poales</taxon>
        <taxon>Poaceae</taxon>
        <taxon>BOP clade</taxon>
        <taxon>Oryzoideae</taxon>
        <taxon>Oryzeae</taxon>
        <taxon>Oryzinae</taxon>
        <taxon>Oryza</taxon>
        <taxon>Oryza sativa</taxon>
    </lineage>
</organism>
<dbReference type="Proteomes" id="UP000000763">
    <property type="component" value="Chromosome 8"/>
</dbReference>
<protein>
    <submittedName>
        <fullName evidence="2">Uncharacterized protein</fullName>
    </submittedName>
</protein>
<dbReference type="EMBL" id="AP000364">
    <property type="protein sequence ID" value="BAD08711.1"/>
    <property type="molecule type" value="Genomic_DNA"/>
</dbReference>
<evidence type="ECO:0000313" key="2">
    <source>
        <dbReference type="EMBL" id="BAD08711.1"/>
    </source>
</evidence>